<keyword evidence="2" id="KW-1185">Reference proteome</keyword>
<sequence length="164" mass="18202">MVSCTGSSQKMAIDLVNILDHIPDHSGSKSIHPVLYLSAAAGLRLEPHPSTTPLSSHDPHMWPETQEATTSIHTDGGPSIKRNRPDSAQDHHAATLELNSSVSRARIVTRRRLSALERPLAHKARNNMLRVVDTIWHEYDISPPASAVHWLDITRKHGLSITLW</sequence>
<protein>
    <submittedName>
        <fullName evidence="1">Uncharacterized protein</fullName>
    </submittedName>
</protein>
<dbReference type="AlphaFoldDB" id="A0A9P9Y9Q1"/>
<proteinExistence type="predicted"/>
<gene>
    <name evidence="1" type="ORF">J7T54_006357</name>
</gene>
<evidence type="ECO:0000313" key="2">
    <source>
        <dbReference type="Proteomes" id="UP001055219"/>
    </source>
</evidence>
<dbReference type="Proteomes" id="UP001055219">
    <property type="component" value="Unassembled WGS sequence"/>
</dbReference>
<dbReference type="OrthoDB" id="406634at2759"/>
<reference evidence="1" key="2">
    <citation type="submission" date="2022-07" db="EMBL/GenBank/DDBJ databases">
        <authorList>
            <person name="Goncalves M.F.M."/>
            <person name="Hilario S."/>
            <person name="Van De Peer Y."/>
            <person name="Esteves A.C."/>
            <person name="Alves A."/>
        </authorList>
    </citation>
    <scope>NUCLEOTIDE SEQUENCE</scope>
    <source>
        <strain evidence="1">MUM 19.33</strain>
    </source>
</reference>
<accession>A0A9P9Y9Q1</accession>
<dbReference type="RefSeq" id="XP_051366874.1">
    <property type="nucleotide sequence ID" value="XM_051506628.1"/>
</dbReference>
<dbReference type="EMBL" id="JAGIXG020000001">
    <property type="protein sequence ID" value="KAI6786018.1"/>
    <property type="molecule type" value="Genomic_DNA"/>
</dbReference>
<dbReference type="GeneID" id="75832835"/>
<organism evidence="1 2">
    <name type="scientific">Emericellopsis cladophorae</name>
    <dbReference type="NCBI Taxonomy" id="2686198"/>
    <lineage>
        <taxon>Eukaryota</taxon>
        <taxon>Fungi</taxon>
        <taxon>Dikarya</taxon>
        <taxon>Ascomycota</taxon>
        <taxon>Pezizomycotina</taxon>
        <taxon>Sordariomycetes</taxon>
        <taxon>Hypocreomycetidae</taxon>
        <taxon>Hypocreales</taxon>
        <taxon>Bionectriaceae</taxon>
        <taxon>Emericellopsis</taxon>
    </lineage>
</organism>
<name>A0A9P9Y9Q1_9HYPO</name>
<reference evidence="1" key="1">
    <citation type="journal article" date="2021" name="J Fungi (Basel)">
        <title>Genomic and Metabolomic Analyses of the Marine Fungus Emericellopsis cladophorae: Insights into Saltwater Adaptability Mechanisms and Its Biosynthetic Potential.</title>
        <authorList>
            <person name="Goncalves M.F.M."/>
            <person name="Hilario S."/>
            <person name="Van de Peer Y."/>
            <person name="Esteves A.C."/>
            <person name="Alves A."/>
        </authorList>
    </citation>
    <scope>NUCLEOTIDE SEQUENCE</scope>
    <source>
        <strain evidence="1">MUM 19.33</strain>
    </source>
</reference>
<evidence type="ECO:0000313" key="1">
    <source>
        <dbReference type="EMBL" id="KAI6786018.1"/>
    </source>
</evidence>
<comment type="caution">
    <text evidence="1">The sequence shown here is derived from an EMBL/GenBank/DDBJ whole genome shotgun (WGS) entry which is preliminary data.</text>
</comment>